<dbReference type="InterPro" id="IPR023753">
    <property type="entry name" value="FAD/NAD-binding_dom"/>
</dbReference>
<dbReference type="Pfam" id="PF07992">
    <property type="entry name" value="Pyr_redox_2"/>
    <property type="match status" value="1"/>
</dbReference>
<evidence type="ECO:0000256" key="6">
    <source>
        <dbReference type="ARBA" id="ARBA00023284"/>
    </source>
</evidence>
<dbReference type="RefSeq" id="WP_102198343.1">
    <property type="nucleotide sequence ID" value="NZ_PNHP01000005.1"/>
</dbReference>
<dbReference type="PRINTS" id="PR00368">
    <property type="entry name" value="FADPNR"/>
</dbReference>
<dbReference type="SMART" id="SM00450">
    <property type="entry name" value="RHOD"/>
    <property type="match status" value="1"/>
</dbReference>
<dbReference type="GO" id="GO:0016491">
    <property type="term" value="F:oxidoreductase activity"/>
    <property type="evidence" value="ECO:0007669"/>
    <property type="project" value="UniProtKB-KW"/>
</dbReference>
<dbReference type="InterPro" id="IPR050260">
    <property type="entry name" value="FAD-bd_OxRdtase"/>
</dbReference>
<gene>
    <name evidence="8" type="ORF">CJ192_07520</name>
</gene>
<keyword evidence="5" id="KW-0560">Oxidoreductase</keyword>
<dbReference type="InterPro" id="IPR004099">
    <property type="entry name" value="Pyr_nucl-diS_OxRdtase_dimer"/>
</dbReference>
<dbReference type="Proteomes" id="UP000235658">
    <property type="component" value="Unassembled WGS sequence"/>
</dbReference>
<evidence type="ECO:0000256" key="1">
    <source>
        <dbReference type="ARBA" id="ARBA00001974"/>
    </source>
</evidence>
<dbReference type="EMBL" id="PNHP01000005">
    <property type="protein sequence ID" value="PMC81038.1"/>
    <property type="molecule type" value="Genomic_DNA"/>
</dbReference>
<dbReference type="InterPro" id="IPR016156">
    <property type="entry name" value="FAD/NAD-linked_Rdtase_dimer_sf"/>
</dbReference>
<dbReference type="AlphaFoldDB" id="A0A2N6UHM5"/>
<dbReference type="InterPro" id="IPR001763">
    <property type="entry name" value="Rhodanese-like_dom"/>
</dbReference>
<feature type="domain" description="Rhodanese" evidence="7">
    <location>
        <begin position="460"/>
        <end position="545"/>
    </location>
</feature>
<evidence type="ECO:0000256" key="3">
    <source>
        <dbReference type="ARBA" id="ARBA00022630"/>
    </source>
</evidence>
<organism evidence="8 9">
    <name type="scientific">Anaerococcus hydrogenalis</name>
    <dbReference type="NCBI Taxonomy" id="33029"/>
    <lineage>
        <taxon>Bacteria</taxon>
        <taxon>Bacillati</taxon>
        <taxon>Bacillota</taxon>
        <taxon>Tissierellia</taxon>
        <taxon>Tissierellales</taxon>
        <taxon>Peptoniphilaceae</taxon>
        <taxon>Anaerococcus</taxon>
    </lineage>
</organism>
<evidence type="ECO:0000313" key="9">
    <source>
        <dbReference type="Proteomes" id="UP000235658"/>
    </source>
</evidence>
<dbReference type="Pfam" id="PF00581">
    <property type="entry name" value="Rhodanese"/>
    <property type="match status" value="1"/>
</dbReference>
<protein>
    <submittedName>
        <fullName evidence="8">Pyridine nucleotide-disulfide oxidoreductase</fullName>
    </submittedName>
</protein>
<dbReference type="PANTHER" id="PTHR43429">
    <property type="entry name" value="PYRIDINE NUCLEOTIDE-DISULFIDE OXIDOREDUCTASE DOMAIN-CONTAINING"/>
    <property type="match status" value="1"/>
</dbReference>
<keyword evidence="3" id="KW-0285">Flavoprotein</keyword>
<dbReference type="CDD" id="cd00158">
    <property type="entry name" value="RHOD"/>
    <property type="match status" value="1"/>
</dbReference>
<dbReference type="Pfam" id="PF02852">
    <property type="entry name" value="Pyr_redox_dim"/>
    <property type="match status" value="1"/>
</dbReference>
<dbReference type="PROSITE" id="PS50206">
    <property type="entry name" value="RHODANESE_3"/>
    <property type="match status" value="1"/>
</dbReference>
<dbReference type="SUPFAM" id="SSF52821">
    <property type="entry name" value="Rhodanese/Cell cycle control phosphatase"/>
    <property type="match status" value="1"/>
</dbReference>
<dbReference type="InterPro" id="IPR036873">
    <property type="entry name" value="Rhodanese-like_dom_sf"/>
</dbReference>
<keyword evidence="6" id="KW-0676">Redox-active center</keyword>
<comment type="cofactor">
    <cofactor evidence="1">
        <name>FAD</name>
        <dbReference type="ChEBI" id="CHEBI:57692"/>
    </cofactor>
</comment>
<evidence type="ECO:0000259" key="7">
    <source>
        <dbReference type="PROSITE" id="PS50206"/>
    </source>
</evidence>
<evidence type="ECO:0000256" key="4">
    <source>
        <dbReference type="ARBA" id="ARBA00022827"/>
    </source>
</evidence>
<proteinExistence type="inferred from homology"/>
<dbReference type="Gene3D" id="3.50.50.60">
    <property type="entry name" value="FAD/NAD(P)-binding domain"/>
    <property type="match status" value="2"/>
</dbReference>
<evidence type="ECO:0000256" key="5">
    <source>
        <dbReference type="ARBA" id="ARBA00023002"/>
    </source>
</evidence>
<sequence length="550" mass="62224">MKIIIIGGVAAGATCATNIRKISDEDQIILLEKGRDTSFKNCEIPYYLSYMVEDREDLIARKPDEFKKKNNIDARNFSEVVKINREEKFVEVKDLRENKTYKESYDKLIIATGASPFIPDSIKGLDKERENVFKVENVVDVENIRKYIKDHNAKKIIVNGAGFIGIESAENLKELDLDISLVVRTRVLGNIDEELAGFVEENISKHINLIKNDEIVKVDDQKLIFKSGKEKSYDVLINAIGVRPNSKIAKESGLKLTKSGAIETDRNLKTNDPDIYAIGDVIEVYNPLTKTKAKLNLAWPAHRQAKFVAKHIKGLGQKSPSFIGSFALRSFDMNVASTGLSKKQLDMAKIPYKSTLITHNDSVNILPYSKPMNMKISFDPYTGKIYGFQAVGEGDIVKRVDIVAGLIGMGADIYDLYDTEISYQPIYSTPEDALNTLASQAIDIFEGKIKNIEIPKLQEKKDEFIIVDVREKEEFEKSHIENAINIPVAKINPDYFKNKNKYLIYCQSGRRAKTVVNNLQKEGLENIYYLEGSMNYLEKYQKTMGVNILE</sequence>
<comment type="caution">
    <text evidence="8">The sequence shown here is derived from an EMBL/GenBank/DDBJ whole genome shotgun (WGS) entry which is preliminary data.</text>
</comment>
<dbReference type="InterPro" id="IPR036188">
    <property type="entry name" value="FAD/NAD-bd_sf"/>
</dbReference>
<evidence type="ECO:0000313" key="8">
    <source>
        <dbReference type="EMBL" id="PMC81038.1"/>
    </source>
</evidence>
<reference evidence="8 9" key="1">
    <citation type="submission" date="2017-09" db="EMBL/GenBank/DDBJ databases">
        <title>Bacterial strain isolated from the female urinary microbiota.</title>
        <authorList>
            <person name="Thomas-White K."/>
            <person name="Kumar N."/>
            <person name="Forster S."/>
            <person name="Putonti C."/>
            <person name="Lawley T."/>
            <person name="Wolfe A.J."/>
        </authorList>
    </citation>
    <scope>NUCLEOTIDE SEQUENCE [LARGE SCALE GENOMIC DNA]</scope>
    <source>
        <strain evidence="8 9">UMB0204</strain>
    </source>
</reference>
<dbReference type="PRINTS" id="PR00411">
    <property type="entry name" value="PNDRDTASEI"/>
</dbReference>
<dbReference type="Gene3D" id="3.40.250.10">
    <property type="entry name" value="Rhodanese-like domain"/>
    <property type="match status" value="1"/>
</dbReference>
<dbReference type="PANTHER" id="PTHR43429:SF1">
    <property type="entry name" value="NAD(P)H SULFUR OXIDOREDUCTASE (COA-DEPENDENT)"/>
    <property type="match status" value="1"/>
</dbReference>
<dbReference type="GeneID" id="84579031"/>
<evidence type="ECO:0000256" key="2">
    <source>
        <dbReference type="ARBA" id="ARBA00009130"/>
    </source>
</evidence>
<dbReference type="SUPFAM" id="SSF55424">
    <property type="entry name" value="FAD/NAD-linked reductases, dimerisation (C-terminal) domain"/>
    <property type="match status" value="1"/>
</dbReference>
<accession>A0A2N6UHM5</accession>
<dbReference type="SUPFAM" id="SSF51905">
    <property type="entry name" value="FAD/NAD(P)-binding domain"/>
    <property type="match status" value="2"/>
</dbReference>
<name>A0A2N6UHM5_9FIRM</name>
<keyword evidence="4" id="KW-0274">FAD</keyword>
<comment type="similarity">
    <text evidence="2">Belongs to the class-III pyridine nucleotide-disulfide oxidoreductase family.</text>
</comment>